<evidence type="ECO:0000256" key="9">
    <source>
        <dbReference type="ARBA" id="ARBA00023004"/>
    </source>
</evidence>
<evidence type="ECO:0000256" key="2">
    <source>
        <dbReference type="ARBA" id="ARBA00004370"/>
    </source>
</evidence>
<evidence type="ECO:0000256" key="5">
    <source>
        <dbReference type="ARBA" id="ARBA00022692"/>
    </source>
</evidence>
<keyword evidence="9 12" id="KW-0408">Iron</keyword>
<dbReference type="PRINTS" id="PR00385">
    <property type="entry name" value="P450"/>
</dbReference>
<evidence type="ECO:0000256" key="10">
    <source>
        <dbReference type="ARBA" id="ARBA00023033"/>
    </source>
</evidence>
<accession>A0AAV8TYI7</accession>
<protein>
    <recommendedName>
        <fullName evidence="17">Cytochrome P450</fullName>
    </recommendedName>
</protein>
<dbReference type="InterPro" id="IPR002401">
    <property type="entry name" value="Cyt_P450_E_grp-I"/>
</dbReference>
<dbReference type="EMBL" id="JAIWQS010000003">
    <property type="protein sequence ID" value="KAJ8770763.1"/>
    <property type="molecule type" value="Genomic_DNA"/>
</dbReference>
<comment type="similarity">
    <text evidence="3 13">Belongs to the cytochrome P450 family.</text>
</comment>
<dbReference type="InterPro" id="IPR001128">
    <property type="entry name" value="Cyt_P450"/>
</dbReference>
<dbReference type="PROSITE" id="PS00086">
    <property type="entry name" value="CYTOCHROME_P450"/>
    <property type="match status" value="1"/>
</dbReference>
<evidence type="ECO:0000313" key="16">
    <source>
        <dbReference type="Proteomes" id="UP001159364"/>
    </source>
</evidence>
<evidence type="ECO:0000256" key="6">
    <source>
        <dbReference type="ARBA" id="ARBA00022723"/>
    </source>
</evidence>
<evidence type="ECO:0000256" key="8">
    <source>
        <dbReference type="ARBA" id="ARBA00023002"/>
    </source>
</evidence>
<dbReference type="FunFam" id="1.10.630.10:FF:000023">
    <property type="entry name" value="Cytochrome P450 family protein"/>
    <property type="match status" value="1"/>
</dbReference>
<dbReference type="InterPro" id="IPR050651">
    <property type="entry name" value="Plant_Cytochrome_P450_Monoox"/>
</dbReference>
<dbReference type="CDD" id="cd20653">
    <property type="entry name" value="CYP81"/>
    <property type="match status" value="1"/>
</dbReference>
<feature type="binding site" description="axial binding residue" evidence="12">
    <location>
        <position position="439"/>
    </location>
    <ligand>
        <name>heme</name>
        <dbReference type="ChEBI" id="CHEBI:30413"/>
    </ligand>
    <ligandPart>
        <name>Fe</name>
        <dbReference type="ChEBI" id="CHEBI:18248"/>
    </ligandPart>
</feature>
<keyword evidence="5 14" id="KW-0812">Transmembrane</keyword>
<evidence type="ECO:0000256" key="14">
    <source>
        <dbReference type="SAM" id="Phobius"/>
    </source>
</evidence>
<feature type="transmembrane region" description="Helical" evidence="14">
    <location>
        <begin position="6"/>
        <end position="24"/>
    </location>
</feature>
<keyword evidence="8 13" id="KW-0560">Oxidoreductase</keyword>
<comment type="cofactor">
    <cofactor evidence="1 12">
        <name>heme</name>
        <dbReference type="ChEBI" id="CHEBI:30413"/>
    </cofactor>
</comment>
<keyword evidence="6 12" id="KW-0479">Metal-binding</keyword>
<evidence type="ECO:0000256" key="7">
    <source>
        <dbReference type="ARBA" id="ARBA00022989"/>
    </source>
</evidence>
<dbReference type="PANTHER" id="PTHR47947">
    <property type="entry name" value="CYTOCHROME P450 82C3-RELATED"/>
    <property type="match status" value="1"/>
</dbReference>
<dbReference type="InterPro" id="IPR036396">
    <property type="entry name" value="Cyt_P450_sf"/>
</dbReference>
<dbReference type="PRINTS" id="PR00463">
    <property type="entry name" value="EP450I"/>
</dbReference>
<keyword evidence="4 12" id="KW-0349">Heme</keyword>
<evidence type="ECO:0000256" key="13">
    <source>
        <dbReference type="RuleBase" id="RU000461"/>
    </source>
</evidence>
<evidence type="ECO:0000313" key="15">
    <source>
        <dbReference type="EMBL" id="KAJ8770763.1"/>
    </source>
</evidence>
<gene>
    <name evidence="15" type="ORF">K2173_021410</name>
</gene>
<dbReference type="SUPFAM" id="SSF48264">
    <property type="entry name" value="Cytochrome P450"/>
    <property type="match status" value="1"/>
</dbReference>
<evidence type="ECO:0000256" key="11">
    <source>
        <dbReference type="ARBA" id="ARBA00023136"/>
    </source>
</evidence>
<keyword evidence="11 14" id="KW-0472">Membrane</keyword>
<evidence type="ECO:0000256" key="3">
    <source>
        <dbReference type="ARBA" id="ARBA00010617"/>
    </source>
</evidence>
<reference evidence="15 16" key="1">
    <citation type="submission" date="2021-09" db="EMBL/GenBank/DDBJ databases">
        <title>Genomic insights and catalytic innovation underlie evolution of tropane alkaloids biosynthesis.</title>
        <authorList>
            <person name="Wang Y.-J."/>
            <person name="Tian T."/>
            <person name="Huang J.-P."/>
            <person name="Huang S.-X."/>
        </authorList>
    </citation>
    <scope>NUCLEOTIDE SEQUENCE [LARGE SCALE GENOMIC DNA]</scope>
    <source>
        <strain evidence="15">KIB-2018</strain>
        <tissue evidence="15">Leaf</tissue>
    </source>
</reference>
<organism evidence="15 16">
    <name type="scientific">Erythroxylum novogranatense</name>
    <dbReference type="NCBI Taxonomy" id="1862640"/>
    <lineage>
        <taxon>Eukaryota</taxon>
        <taxon>Viridiplantae</taxon>
        <taxon>Streptophyta</taxon>
        <taxon>Embryophyta</taxon>
        <taxon>Tracheophyta</taxon>
        <taxon>Spermatophyta</taxon>
        <taxon>Magnoliopsida</taxon>
        <taxon>eudicotyledons</taxon>
        <taxon>Gunneridae</taxon>
        <taxon>Pentapetalae</taxon>
        <taxon>rosids</taxon>
        <taxon>fabids</taxon>
        <taxon>Malpighiales</taxon>
        <taxon>Erythroxylaceae</taxon>
        <taxon>Erythroxylum</taxon>
    </lineage>
</organism>
<dbReference type="GO" id="GO:0005506">
    <property type="term" value="F:iron ion binding"/>
    <property type="evidence" value="ECO:0007669"/>
    <property type="project" value="InterPro"/>
</dbReference>
<comment type="subcellular location">
    <subcellularLocation>
        <location evidence="2">Membrane</location>
    </subcellularLocation>
</comment>
<dbReference type="PANTHER" id="PTHR47947:SF26">
    <property type="entry name" value="CYTOCHROME P450"/>
    <property type="match status" value="1"/>
</dbReference>
<keyword evidence="7 14" id="KW-1133">Transmembrane helix</keyword>
<dbReference type="Pfam" id="PF00067">
    <property type="entry name" value="p450"/>
    <property type="match status" value="1"/>
</dbReference>
<proteinExistence type="inferred from homology"/>
<keyword evidence="10 13" id="KW-0503">Monooxygenase</keyword>
<dbReference type="GO" id="GO:0016020">
    <property type="term" value="C:membrane"/>
    <property type="evidence" value="ECO:0007669"/>
    <property type="project" value="UniProtKB-SubCell"/>
</dbReference>
<sequence>MEVSVLFMYLFLSLIFLFVALKFYQSNIRRTNLPPSPRSLPIIGHLHLLKPPMHRTLHKLAKIYGPIYSLRFGSQLVVVVSSSAAAEECFTKNDIVLANRPKLFVGKLLGYNYTTLTQAPYGDHWRNLRRVGAIEIFSAHRLNVLSNIRQDEVKRLVARLSRDSRHDFALVELKSMFQELTFNIMMRMVAGKRYYGDNVSDENEAKRFRGIMRELVSFGGTSNPGDFLPILNWIDGGKFKKSVTRLANETDKFLQGLIDEHRTTKGDLKNKNTIIGHLLSLQESHPEYYTDEIIKGFILVLLLAGTDTSSITMEWAMTNLLNNPTTLMKAREELDTEVGDECLVDEPTTFKLPYLKNIIFETLRLFPAAPLLVPHMASDDCTVGNYNVPQGTILLVNAWTIHRDPTLWDKPTDFVPERFDGGDGESHKLMPFGLGRRSCPGSGLAQRVVGLTLATLVQCFDWRRVDDTEIDMTEGKGITMHKIKPLEALCKSRPIINKILS</sequence>
<dbReference type="Proteomes" id="UP001159364">
    <property type="component" value="Linkage Group LG03"/>
</dbReference>
<evidence type="ECO:0000256" key="12">
    <source>
        <dbReference type="PIRSR" id="PIRSR602401-1"/>
    </source>
</evidence>
<dbReference type="InterPro" id="IPR017972">
    <property type="entry name" value="Cyt_P450_CS"/>
</dbReference>
<name>A0AAV8TYI7_9ROSI</name>
<dbReference type="Gene3D" id="1.10.630.10">
    <property type="entry name" value="Cytochrome P450"/>
    <property type="match status" value="1"/>
</dbReference>
<dbReference type="AlphaFoldDB" id="A0AAV8TYI7"/>
<dbReference type="GO" id="GO:0016705">
    <property type="term" value="F:oxidoreductase activity, acting on paired donors, with incorporation or reduction of molecular oxygen"/>
    <property type="evidence" value="ECO:0007669"/>
    <property type="project" value="InterPro"/>
</dbReference>
<evidence type="ECO:0008006" key="17">
    <source>
        <dbReference type="Google" id="ProtNLM"/>
    </source>
</evidence>
<dbReference type="GO" id="GO:0020037">
    <property type="term" value="F:heme binding"/>
    <property type="evidence" value="ECO:0007669"/>
    <property type="project" value="InterPro"/>
</dbReference>
<keyword evidence="16" id="KW-1185">Reference proteome</keyword>
<dbReference type="GO" id="GO:0004497">
    <property type="term" value="F:monooxygenase activity"/>
    <property type="evidence" value="ECO:0007669"/>
    <property type="project" value="UniProtKB-KW"/>
</dbReference>
<evidence type="ECO:0000256" key="1">
    <source>
        <dbReference type="ARBA" id="ARBA00001971"/>
    </source>
</evidence>
<evidence type="ECO:0000256" key="4">
    <source>
        <dbReference type="ARBA" id="ARBA00022617"/>
    </source>
</evidence>
<comment type="caution">
    <text evidence="15">The sequence shown here is derived from an EMBL/GenBank/DDBJ whole genome shotgun (WGS) entry which is preliminary data.</text>
</comment>